<evidence type="ECO:0000256" key="4">
    <source>
        <dbReference type="ARBA" id="ARBA00022737"/>
    </source>
</evidence>
<keyword evidence="3" id="KW-0813">Transport</keyword>
<dbReference type="EMBL" id="VXIV02003287">
    <property type="protein sequence ID" value="KAF6018644.1"/>
    <property type="molecule type" value="Genomic_DNA"/>
</dbReference>
<feature type="compositionally biased region" description="Polar residues" evidence="7">
    <location>
        <begin position="567"/>
        <end position="577"/>
    </location>
</feature>
<dbReference type="InterPro" id="IPR017105">
    <property type="entry name" value="AP3_complex_dsu"/>
</dbReference>
<dbReference type="InterPro" id="IPR016024">
    <property type="entry name" value="ARM-type_fold"/>
</dbReference>
<dbReference type="Pfam" id="PF01602">
    <property type="entry name" value="Adaptin_N"/>
    <property type="match status" value="1"/>
</dbReference>
<dbReference type="PANTHER" id="PTHR22781:SF12">
    <property type="entry name" value="AP-3 COMPLEX SUBUNIT DELTA-1"/>
    <property type="match status" value="1"/>
</dbReference>
<comment type="subcellular location">
    <subcellularLocation>
        <location evidence="1">Endomembrane system</location>
    </subcellularLocation>
</comment>
<feature type="domain" description="AP-3 complex subunit delta" evidence="8">
    <location>
        <begin position="391"/>
        <end position="542"/>
    </location>
</feature>
<keyword evidence="4" id="KW-0677">Repeat</keyword>
<dbReference type="GO" id="GO:0006623">
    <property type="term" value="P:protein targeting to vacuole"/>
    <property type="evidence" value="ECO:0007669"/>
    <property type="project" value="TreeGrafter"/>
</dbReference>
<dbReference type="GO" id="GO:0010008">
    <property type="term" value="C:endosome membrane"/>
    <property type="evidence" value="ECO:0007669"/>
    <property type="project" value="TreeGrafter"/>
</dbReference>
<dbReference type="GO" id="GO:0016182">
    <property type="term" value="P:synaptic vesicle budding from endosome"/>
    <property type="evidence" value="ECO:0007669"/>
    <property type="project" value="TreeGrafter"/>
</dbReference>
<dbReference type="Pfam" id="PF06375">
    <property type="entry name" value="AP3D1"/>
    <property type="match status" value="1"/>
</dbReference>
<sequence length="863" mass="95847">MYNNNAYCLVLVSISTDLPNHTTSVQLCVQKLRVLIEDSDQNLKYLGLLAFGKILKSHPKSVQAHKDLVLQCLDDRDESIRLRALDLLYGMVSKKNLMEIVRKLMVHMEKAEGTTYRDELMNKVIEICTQNNYQHVVNFEWYVSVLVELTKMKDTQHGKLLADHMMDVAIRVVAIRKFAVGQMAILLENSHLFAHNSQRKGICEILFAAAWLCGEYAELLPNALESLEAMFKPKVTSLPGHVQSVFVQNIVKLYSAIIMKAEVDGDEAKVREVGQILLDKLPMFAQSSDLEVQERACSALQLLKYIHKLLDKGVPVSEEVSFLFAGDLNPVAVKAQKKVPIPEGLDLDQWINKPPSKPVEVQNKASIFSSGKDDSVLRGESEKKRRKAKELSEEELKAQREARLQAQASNPHYLKLGGPSPRKAEKAEEIINVDDIPIETLDIGMDIEMSKGLDGLASSDKYYLEAMNAEKSKRKQKRKEGKKGKKGKKKSSAAVASDDEITPTHHVSSVVDMPEGMTAADSDNEDDDQKDEIIKKLDINLDDSALDLLSPPATSSSTVESAAARLTNGSNDASPNTSKKEKSRDKKKSKSSKRHKDKSLYEVAEGVTTPSKEHLSGTATPTNILDLSSLNLTNYRKLAADENLSMEFEARVSMQQANTLVVSVVFENLNSSCTLKSMDFNILDSMNTKLVRETSDTAVKVPFELMPLVRNEAQFVFSVQSLSLPQKLKGTLVYILKDQEGSSQQKLDFRLVIPCRDFLVAVPCSADSLAQLLAPEGQLTAKYSKRLTVKTDFKTTLAKLSFYAHAHVVEQMDNTASLYASSTQGHHVCLLVKLQGELLSIDGKSSDSSFLSNVIDEVTELLK</sequence>
<dbReference type="InterPro" id="IPR058898">
    <property type="entry name" value="Mu_AP3"/>
</dbReference>
<evidence type="ECO:0000256" key="1">
    <source>
        <dbReference type="ARBA" id="ARBA00004308"/>
    </source>
</evidence>
<feature type="compositionally biased region" description="Low complexity" evidence="7">
    <location>
        <begin position="548"/>
        <end position="564"/>
    </location>
</feature>
<dbReference type="InterPro" id="IPR011989">
    <property type="entry name" value="ARM-like"/>
</dbReference>
<dbReference type="Gene3D" id="1.25.10.10">
    <property type="entry name" value="Leucine-rich Repeat Variant"/>
    <property type="match status" value="1"/>
</dbReference>
<dbReference type="OrthoDB" id="10264595at2759"/>
<dbReference type="SMART" id="SM01354">
    <property type="entry name" value="BLVR"/>
    <property type="match status" value="1"/>
</dbReference>
<dbReference type="GO" id="GO:0098830">
    <property type="term" value="C:presynaptic endosome"/>
    <property type="evidence" value="ECO:0007669"/>
    <property type="project" value="TreeGrafter"/>
</dbReference>
<accession>A0A7J7IZ13</accession>
<evidence type="ECO:0000313" key="10">
    <source>
        <dbReference type="Proteomes" id="UP000593567"/>
    </source>
</evidence>
<feature type="compositionally biased region" description="Basic residues" evidence="7">
    <location>
        <begin position="472"/>
        <end position="491"/>
    </location>
</feature>
<keyword evidence="6" id="KW-0472">Membrane</keyword>
<feature type="region of interest" description="Disordered" evidence="7">
    <location>
        <begin position="370"/>
        <end position="428"/>
    </location>
</feature>
<dbReference type="GO" id="GO:1904115">
    <property type="term" value="C:axon cytoplasm"/>
    <property type="evidence" value="ECO:0007669"/>
    <property type="project" value="GOC"/>
</dbReference>
<feature type="region of interest" description="Disordered" evidence="7">
    <location>
        <begin position="468"/>
        <end position="528"/>
    </location>
</feature>
<dbReference type="InterPro" id="IPR002553">
    <property type="entry name" value="Clathrin/coatomer_adapt-like_N"/>
</dbReference>
<dbReference type="AlphaFoldDB" id="A0A7J7IZ13"/>
<dbReference type="InterPro" id="IPR010474">
    <property type="entry name" value="AP3D_dom_metazoa"/>
</dbReference>
<protein>
    <submittedName>
        <fullName evidence="9">AP3D1</fullName>
    </submittedName>
</protein>
<feature type="region of interest" description="Disordered" evidence="7">
    <location>
        <begin position="548"/>
        <end position="619"/>
    </location>
</feature>
<dbReference type="Pfam" id="PF26171">
    <property type="entry name" value="Mu_AP3"/>
    <property type="match status" value="1"/>
</dbReference>
<evidence type="ECO:0000256" key="6">
    <source>
        <dbReference type="ARBA" id="ARBA00023136"/>
    </source>
</evidence>
<organism evidence="9 10">
    <name type="scientific">Bugula neritina</name>
    <name type="common">Brown bryozoan</name>
    <name type="synonym">Sertularia neritina</name>
    <dbReference type="NCBI Taxonomy" id="10212"/>
    <lineage>
        <taxon>Eukaryota</taxon>
        <taxon>Metazoa</taxon>
        <taxon>Spiralia</taxon>
        <taxon>Lophotrochozoa</taxon>
        <taxon>Bryozoa</taxon>
        <taxon>Gymnolaemata</taxon>
        <taxon>Cheilostomatida</taxon>
        <taxon>Flustrina</taxon>
        <taxon>Buguloidea</taxon>
        <taxon>Bugulidae</taxon>
        <taxon>Bugula</taxon>
    </lineage>
</organism>
<gene>
    <name evidence="9" type="ORF">EB796_023040</name>
</gene>
<feature type="compositionally biased region" description="Basic residues" evidence="7">
    <location>
        <begin position="585"/>
        <end position="597"/>
    </location>
</feature>
<reference evidence="9" key="1">
    <citation type="submission" date="2020-06" db="EMBL/GenBank/DDBJ databases">
        <title>Draft genome of Bugula neritina, a colonial animal packing powerful symbionts and potential medicines.</title>
        <authorList>
            <person name="Rayko M."/>
        </authorList>
    </citation>
    <scope>NUCLEOTIDE SEQUENCE [LARGE SCALE GENOMIC DNA]</scope>
    <source>
        <strain evidence="9">Kwan_BN1</strain>
    </source>
</reference>
<evidence type="ECO:0000256" key="5">
    <source>
        <dbReference type="ARBA" id="ARBA00022927"/>
    </source>
</evidence>
<comment type="similarity">
    <text evidence="2">Belongs to the adaptor complexes large subunit family.</text>
</comment>
<dbReference type="GO" id="GO:0048490">
    <property type="term" value="P:anterograde synaptic vesicle transport"/>
    <property type="evidence" value="ECO:0007669"/>
    <property type="project" value="TreeGrafter"/>
</dbReference>
<feature type="compositionally biased region" description="Basic and acidic residues" evidence="7">
    <location>
        <begin position="371"/>
        <end position="403"/>
    </location>
</feature>
<name>A0A7J7IZ13_BUGNE</name>
<dbReference type="SUPFAM" id="SSF48371">
    <property type="entry name" value="ARM repeat"/>
    <property type="match status" value="1"/>
</dbReference>
<dbReference type="GO" id="GO:0098943">
    <property type="term" value="P:neurotransmitter receptor transport, postsynaptic endosome to lysosome"/>
    <property type="evidence" value="ECO:0007669"/>
    <property type="project" value="TreeGrafter"/>
</dbReference>
<dbReference type="Proteomes" id="UP000593567">
    <property type="component" value="Unassembled WGS sequence"/>
</dbReference>
<keyword evidence="10" id="KW-1185">Reference proteome</keyword>
<dbReference type="GO" id="GO:0048499">
    <property type="term" value="P:synaptic vesicle membrane organization"/>
    <property type="evidence" value="ECO:0007669"/>
    <property type="project" value="TreeGrafter"/>
</dbReference>
<dbReference type="PANTHER" id="PTHR22781">
    <property type="entry name" value="DELTA ADAPTIN-RELATED"/>
    <property type="match status" value="1"/>
</dbReference>
<proteinExistence type="inferred from homology"/>
<dbReference type="GO" id="GO:0006896">
    <property type="term" value="P:Golgi to vacuole transport"/>
    <property type="evidence" value="ECO:0007669"/>
    <property type="project" value="TreeGrafter"/>
</dbReference>
<evidence type="ECO:0000256" key="2">
    <source>
        <dbReference type="ARBA" id="ARBA00006613"/>
    </source>
</evidence>
<dbReference type="GO" id="GO:0043195">
    <property type="term" value="C:terminal bouton"/>
    <property type="evidence" value="ECO:0007669"/>
    <property type="project" value="TreeGrafter"/>
</dbReference>
<keyword evidence="5" id="KW-0653">Protein transport</keyword>
<evidence type="ECO:0000256" key="7">
    <source>
        <dbReference type="SAM" id="MobiDB-lite"/>
    </source>
</evidence>
<dbReference type="GO" id="GO:0030123">
    <property type="term" value="C:AP-3 adaptor complex"/>
    <property type="evidence" value="ECO:0007669"/>
    <property type="project" value="InterPro"/>
</dbReference>
<evidence type="ECO:0000259" key="8">
    <source>
        <dbReference type="SMART" id="SM01354"/>
    </source>
</evidence>
<comment type="caution">
    <text evidence="9">The sequence shown here is derived from an EMBL/GenBank/DDBJ whole genome shotgun (WGS) entry which is preliminary data.</text>
</comment>
<evidence type="ECO:0000256" key="3">
    <source>
        <dbReference type="ARBA" id="ARBA00022448"/>
    </source>
</evidence>
<evidence type="ECO:0000313" key="9">
    <source>
        <dbReference type="EMBL" id="KAF6018644.1"/>
    </source>
</evidence>